<dbReference type="KEGG" id="mlv:CVS47_02582"/>
<keyword evidence="3" id="KW-1185">Reference proteome</keyword>
<organism evidence="2 3">
    <name type="scientific">Microbacterium lemovicicum</name>
    <dbReference type="NCBI Taxonomy" id="1072463"/>
    <lineage>
        <taxon>Bacteria</taxon>
        <taxon>Bacillati</taxon>
        <taxon>Actinomycetota</taxon>
        <taxon>Actinomycetes</taxon>
        <taxon>Micrococcales</taxon>
        <taxon>Microbacteriaceae</taxon>
        <taxon>Microbacterium</taxon>
    </lineage>
</organism>
<name>A0A3Q9J0Z8_9MICO</name>
<proteinExistence type="predicted"/>
<evidence type="ECO:0000313" key="2">
    <source>
        <dbReference type="EMBL" id="AZS37932.1"/>
    </source>
</evidence>
<dbReference type="Proteomes" id="UP000276888">
    <property type="component" value="Chromosome"/>
</dbReference>
<dbReference type="AlphaFoldDB" id="A0A3Q9J0Z8"/>
<sequence>MTDDRLPQSPVRPAPGSPLAFRWRKWDGGIHWVHECVYLGRDQWGEWFGQPAGWRSTRPGRDFATDHASVTLLPLSGDYAYTHNAPPHPTSVYIDIAWDVRWDEGTDPTGIDMDLDVVSRVDRGIYIDDRDEWDEHRVAYGYPGEIVEHLDALATELERQVTAGLTPFDPATAAAWLARLAAFGLGPGDAPGAGTATPA</sequence>
<gene>
    <name evidence="2" type="ORF">CVS47_02582</name>
</gene>
<dbReference type="RefSeq" id="WP_241240150.1">
    <property type="nucleotide sequence ID" value="NZ_CP031423.1"/>
</dbReference>
<reference evidence="2 3" key="1">
    <citation type="submission" date="2018-08" db="EMBL/GenBank/DDBJ databases">
        <title>Microbacterium lemovicicum sp. nov., a bacterium isolated from a natural uranium-rich soil.</title>
        <authorList>
            <person name="ORTET P."/>
        </authorList>
    </citation>
    <scope>NUCLEOTIDE SEQUENCE [LARGE SCALE GENOMIC DNA]</scope>
    <source>
        <strain evidence="2 3">Viu22</strain>
    </source>
</reference>
<dbReference type="Pfam" id="PF04167">
    <property type="entry name" value="DUF402"/>
    <property type="match status" value="1"/>
</dbReference>
<dbReference type="EMBL" id="CP031423">
    <property type="protein sequence ID" value="AZS37932.1"/>
    <property type="molecule type" value="Genomic_DNA"/>
</dbReference>
<accession>A0A3Q9J0Z8</accession>
<feature type="domain" description="DUF402" evidence="1">
    <location>
        <begin position="46"/>
        <end position="164"/>
    </location>
</feature>
<evidence type="ECO:0000259" key="1">
    <source>
        <dbReference type="Pfam" id="PF04167"/>
    </source>
</evidence>
<dbReference type="SUPFAM" id="SSF159234">
    <property type="entry name" value="FomD-like"/>
    <property type="match status" value="1"/>
</dbReference>
<dbReference type="InterPro" id="IPR035930">
    <property type="entry name" value="FomD-like_sf"/>
</dbReference>
<evidence type="ECO:0000313" key="3">
    <source>
        <dbReference type="Proteomes" id="UP000276888"/>
    </source>
</evidence>
<protein>
    <recommendedName>
        <fullName evidence="1">DUF402 domain-containing protein</fullName>
    </recommendedName>
</protein>
<dbReference type="InterPro" id="IPR007295">
    <property type="entry name" value="DUF402"/>
</dbReference>
<dbReference type="Gene3D" id="2.40.380.10">
    <property type="entry name" value="FomD-like"/>
    <property type="match status" value="1"/>
</dbReference>